<evidence type="ECO:0000256" key="1">
    <source>
        <dbReference type="SAM" id="MobiDB-lite"/>
    </source>
</evidence>
<proteinExistence type="predicted"/>
<feature type="region of interest" description="Disordered" evidence="1">
    <location>
        <begin position="48"/>
        <end position="73"/>
    </location>
</feature>
<reference evidence="2" key="1">
    <citation type="submission" date="2020-03" db="EMBL/GenBank/DDBJ databases">
        <title>Studies in the Genomics of Life Span.</title>
        <authorList>
            <person name="Glass D."/>
        </authorList>
    </citation>
    <scope>NUCLEOTIDE SEQUENCE</scope>
    <source>
        <strain evidence="2">SUZIE</strain>
        <tissue evidence="2">Muscle</tissue>
    </source>
</reference>
<gene>
    <name evidence="2" type="ORF">SUZIE_103970</name>
</gene>
<dbReference type="Proteomes" id="UP001166674">
    <property type="component" value="Unassembled WGS sequence"/>
</dbReference>
<keyword evidence="3" id="KW-1185">Reference proteome</keyword>
<dbReference type="AlphaFoldDB" id="A0AA41MD35"/>
<accession>A0AA41MD35</accession>
<evidence type="ECO:0000313" key="2">
    <source>
        <dbReference type="EMBL" id="MBZ3869644.1"/>
    </source>
</evidence>
<comment type="caution">
    <text evidence="2">The sequence shown here is derived from an EMBL/GenBank/DDBJ whole genome shotgun (WGS) entry which is preliminary data.</text>
</comment>
<dbReference type="EMBL" id="JAATJV010140000">
    <property type="protein sequence ID" value="MBZ3869644.1"/>
    <property type="molecule type" value="Genomic_DNA"/>
</dbReference>
<sequence>MSTFQKHFGLKSREESYLFKELEKVRQETKKNFLQFKQKLASNLTLDEGPVHYPRPARPRERRCGSFTRRRRTSAKVPATAAGVFLQAALQGIVRPPGPSGAIAPWTRPFRPQEFYLRSSAFLRHRIQKIPPIIAPDVGTSKPVVLRPPPTSPVKPRARPSAWSPRPSVYRRVLDLASQREAIQEIVTLPEAHRAKDRKTSSSISSEDSDWEAGWWRRRVRIRTHYVRQGSDAGATDAGGSISKAVWESGVFRDLQEVAQSELLPTRVIPTTIEEVIASLQSEAQLASDQIIRELIQSILGQNYDIKVEVGDLNDGYVSSG</sequence>
<organism evidence="2 3">
    <name type="scientific">Sciurus carolinensis</name>
    <name type="common">Eastern gray squirrel</name>
    <dbReference type="NCBI Taxonomy" id="30640"/>
    <lineage>
        <taxon>Eukaryota</taxon>
        <taxon>Metazoa</taxon>
        <taxon>Chordata</taxon>
        <taxon>Craniata</taxon>
        <taxon>Vertebrata</taxon>
        <taxon>Euteleostomi</taxon>
        <taxon>Mammalia</taxon>
        <taxon>Eutheria</taxon>
        <taxon>Euarchontoglires</taxon>
        <taxon>Glires</taxon>
        <taxon>Rodentia</taxon>
        <taxon>Sciuromorpha</taxon>
        <taxon>Sciuridae</taxon>
        <taxon>Sciurinae</taxon>
        <taxon>Sciurini</taxon>
        <taxon>Sciurus</taxon>
    </lineage>
</organism>
<name>A0AA41MD35_SCICA</name>
<evidence type="ECO:0000313" key="3">
    <source>
        <dbReference type="Proteomes" id="UP001166674"/>
    </source>
</evidence>
<protein>
    <submittedName>
        <fullName evidence="2">Tetratricopeptide repeat protein 6</fullName>
    </submittedName>
</protein>